<dbReference type="PANTHER" id="PTHR10122">
    <property type="entry name" value="CYTOCHROME C OXIDASE SUBUNIT 5B, MITOCHONDRIAL"/>
    <property type="match status" value="1"/>
</dbReference>
<dbReference type="OrthoDB" id="10249250at2759"/>
<evidence type="ECO:0000313" key="2">
    <source>
        <dbReference type="RefSeq" id="XP_027201082.1"/>
    </source>
</evidence>
<proteinExistence type="predicted"/>
<dbReference type="GO" id="GO:0045277">
    <property type="term" value="C:respiratory chain complex IV"/>
    <property type="evidence" value="ECO:0007669"/>
    <property type="project" value="InterPro"/>
</dbReference>
<dbReference type="GO" id="GO:0006123">
    <property type="term" value="P:mitochondrial electron transport, cytochrome c to oxygen"/>
    <property type="evidence" value="ECO:0007669"/>
    <property type="project" value="InterPro"/>
</dbReference>
<dbReference type="Gene3D" id="2.60.11.10">
    <property type="entry name" value="Cytochrome c oxidase, subunit Vb"/>
    <property type="match status" value="1"/>
</dbReference>
<gene>
    <name evidence="2" type="primary">LOC113795096</name>
</gene>
<dbReference type="KEGG" id="dpte:113795096"/>
<dbReference type="GO" id="GO:0046872">
    <property type="term" value="F:metal ion binding"/>
    <property type="evidence" value="ECO:0007669"/>
    <property type="project" value="UniProtKB-KW"/>
</dbReference>
<dbReference type="GO" id="GO:0005740">
    <property type="term" value="C:mitochondrial envelope"/>
    <property type="evidence" value="ECO:0007669"/>
    <property type="project" value="InterPro"/>
</dbReference>
<protein>
    <submittedName>
        <fullName evidence="2">Cytochrome c oxidase subunit 5B, mitochondrial-like</fullName>
    </submittedName>
</protein>
<dbReference type="PROSITE" id="PS51359">
    <property type="entry name" value="COX5B_2"/>
    <property type="match status" value="1"/>
</dbReference>
<keyword evidence="1" id="KW-1185">Reference proteome</keyword>
<dbReference type="GeneID" id="113795096"/>
<organism evidence="1 2">
    <name type="scientific">Dermatophagoides pteronyssinus</name>
    <name type="common">European house dust mite</name>
    <dbReference type="NCBI Taxonomy" id="6956"/>
    <lineage>
        <taxon>Eukaryota</taxon>
        <taxon>Metazoa</taxon>
        <taxon>Ecdysozoa</taxon>
        <taxon>Arthropoda</taxon>
        <taxon>Chelicerata</taxon>
        <taxon>Arachnida</taxon>
        <taxon>Acari</taxon>
        <taxon>Acariformes</taxon>
        <taxon>Sarcoptiformes</taxon>
        <taxon>Astigmata</taxon>
        <taxon>Psoroptidia</taxon>
        <taxon>Analgoidea</taxon>
        <taxon>Pyroglyphidae</taxon>
        <taxon>Dermatophagoidinae</taxon>
        <taxon>Dermatophagoides</taxon>
    </lineage>
</organism>
<dbReference type="Proteomes" id="UP000515146">
    <property type="component" value="Unplaced"/>
</dbReference>
<dbReference type="PANTHER" id="PTHR10122:SF0">
    <property type="entry name" value="CYTOCHROME C OXIDASE SUBUNIT 5B, ISOFORM A-RELATED"/>
    <property type="match status" value="1"/>
</dbReference>
<evidence type="ECO:0000313" key="1">
    <source>
        <dbReference type="Proteomes" id="UP000515146"/>
    </source>
</evidence>
<sequence length="133" mass="15459">MSMMLRTTLNSIARVPESKHFVQSSRAFWFGREKVRFPKDDDHATGEERLVRMAIARGIKDPFDLQEQVRGPGTKDNPNIIKTFSGSRMIGCKCEEDSTAIKYMWLHLGEPKRCECGFWFKAVPAEKFWEQKE</sequence>
<name>A0A6P6Y6K1_DERPT</name>
<dbReference type="Pfam" id="PF01215">
    <property type="entry name" value="COX5B"/>
    <property type="match status" value="1"/>
</dbReference>
<dbReference type="InterPro" id="IPR036972">
    <property type="entry name" value="Cyt_c_oxidase_su5b_sf"/>
</dbReference>
<dbReference type="InterPro" id="IPR002124">
    <property type="entry name" value="Cyt_c_oxidase_su5b"/>
</dbReference>
<reference evidence="2" key="1">
    <citation type="submission" date="2025-08" db="UniProtKB">
        <authorList>
            <consortium name="RefSeq"/>
        </authorList>
    </citation>
    <scope>IDENTIFICATION</scope>
    <source>
        <strain evidence="2">Airmid</strain>
    </source>
</reference>
<accession>A0A6P6Y6K1</accession>
<dbReference type="InParanoid" id="A0A6P6Y6K1"/>
<dbReference type="RefSeq" id="XP_027201082.1">
    <property type="nucleotide sequence ID" value="XM_027345281.1"/>
</dbReference>
<dbReference type="OMA" id="HVNFMVI"/>
<dbReference type="AlphaFoldDB" id="A0A6P6Y6K1"/>
<dbReference type="SUPFAM" id="SSF57802">
    <property type="entry name" value="Rubredoxin-like"/>
    <property type="match status" value="1"/>
</dbReference>
<dbReference type="FunCoup" id="A0A6P6Y6K1">
    <property type="interactions" value="990"/>
</dbReference>